<dbReference type="PANTHER" id="PTHR11113">
    <property type="entry name" value="N-ACETYLGLUCOSAMINE-6-PHOSPHATE DEACETYLASE"/>
    <property type="match status" value="1"/>
</dbReference>
<dbReference type="SUPFAM" id="SSF51556">
    <property type="entry name" value="Metallo-dependent hydrolases"/>
    <property type="match status" value="1"/>
</dbReference>
<evidence type="ECO:0008006" key="4">
    <source>
        <dbReference type="Google" id="ProtNLM"/>
    </source>
</evidence>
<dbReference type="GO" id="GO:0008448">
    <property type="term" value="F:N-acetylglucosamine-6-phosphate deacetylase activity"/>
    <property type="evidence" value="ECO:0007669"/>
    <property type="project" value="TreeGrafter"/>
</dbReference>
<gene>
    <name evidence="2" type="ORF">PENSUB_8292</name>
</gene>
<dbReference type="InterPro" id="IPR032466">
    <property type="entry name" value="Metal_Hydrolase"/>
</dbReference>
<accession>A0A1Q5THE6</accession>
<organism evidence="2 3">
    <name type="scientific">Penicillium subrubescens</name>
    <dbReference type="NCBI Taxonomy" id="1316194"/>
    <lineage>
        <taxon>Eukaryota</taxon>
        <taxon>Fungi</taxon>
        <taxon>Dikarya</taxon>
        <taxon>Ascomycota</taxon>
        <taxon>Pezizomycotina</taxon>
        <taxon>Eurotiomycetes</taxon>
        <taxon>Eurotiomycetidae</taxon>
        <taxon>Eurotiales</taxon>
        <taxon>Aspergillaceae</taxon>
        <taxon>Penicillium</taxon>
    </lineage>
</organism>
<dbReference type="PANTHER" id="PTHR11113:SF4">
    <property type="entry name" value="N-ACETYLGLUCOSAMINE-6-PHOSPHATE DEACETYLASE"/>
    <property type="match status" value="1"/>
</dbReference>
<comment type="caution">
    <text evidence="2">The sequence shown here is derived from an EMBL/GenBank/DDBJ whole genome shotgun (WGS) entry which is preliminary data.</text>
</comment>
<dbReference type="AlphaFoldDB" id="A0A1Q5THE6"/>
<dbReference type="Gene3D" id="3.20.20.140">
    <property type="entry name" value="Metal-dependent hydrolases"/>
    <property type="match status" value="1"/>
</dbReference>
<protein>
    <recommendedName>
        <fullName evidence="4">N-acetylglucosamine-6-phosphate deacetylase</fullName>
    </recommendedName>
</protein>
<reference evidence="2 3" key="1">
    <citation type="submission" date="2016-10" db="EMBL/GenBank/DDBJ databases">
        <title>Genome sequence of the ascomycete fungus Penicillium subrubescens.</title>
        <authorList>
            <person name="De Vries R.P."/>
            <person name="Peng M."/>
            <person name="Dilokpimol A."/>
            <person name="Hilden K."/>
            <person name="Makela M.R."/>
            <person name="Grigoriev I."/>
            <person name="Riley R."/>
            <person name="Granchi Z."/>
        </authorList>
    </citation>
    <scope>NUCLEOTIDE SEQUENCE [LARGE SCALE GENOMIC DNA]</scope>
    <source>
        <strain evidence="2 3">CBS 132785</strain>
    </source>
</reference>
<dbReference type="OrthoDB" id="10264777at2759"/>
<dbReference type="Proteomes" id="UP000186955">
    <property type="component" value="Unassembled WGS sequence"/>
</dbReference>
<keyword evidence="1" id="KW-0378">Hydrolase</keyword>
<keyword evidence="3" id="KW-1185">Reference proteome</keyword>
<dbReference type="Gene3D" id="2.30.40.10">
    <property type="entry name" value="Urease, subunit C, domain 1"/>
    <property type="match status" value="1"/>
</dbReference>
<dbReference type="STRING" id="1316194.A0A1Q5THE6"/>
<evidence type="ECO:0000313" key="3">
    <source>
        <dbReference type="Proteomes" id="UP000186955"/>
    </source>
</evidence>
<dbReference type="EMBL" id="MNBE01000655">
    <property type="protein sequence ID" value="OKO99639.1"/>
    <property type="molecule type" value="Genomic_DNA"/>
</dbReference>
<name>A0A1Q5THE6_9EURO</name>
<evidence type="ECO:0000313" key="2">
    <source>
        <dbReference type="EMBL" id="OKO99639.1"/>
    </source>
</evidence>
<sequence>MLVLPTTINCSLETYLCFDPKTGVFVPPPNPAPSASAIDLEDRIVAPGFLDLQINGAYGFDFSEGSASDHTGLSYTERYRDVRRKLITTGTTSFLPTMTKPTILGPFRVPSPLVLIAKDLSSRIIEWVSIYPLLSMRLEQQVTQSVSWMPMEK</sequence>
<proteinExistence type="predicted"/>
<dbReference type="GO" id="GO:0006046">
    <property type="term" value="P:N-acetylglucosamine catabolic process"/>
    <property type="evidence" value="ECO:0007669"/>
    <property type="project" value="TreeGrafter"/>
</dbReference>
<dbReference type="InterPro" id="IPR011059">
    <property type="entry name" value="Metal-dep_hydrolase_composite"/>
</dbReference>
<evidence type="ECO:0000256" key="1">
    <source>
        <dbReference type="ARBA" id="ARBA00022801"/>
    </source>
</evidence>